<evidence type="ECO:0000313" key="4">
    <source>
        <dbReference type="RefSeq" id="XP_056694173.1"/>
    </source>
</evidence>
<organism evidence="2 3">
    <name type="scientific">Spinacia oleracea</name>
    <name type="common">Spinach</name>
    <dbReference type="NCBI Taxonomy" id="3562"/>
    <lineage>
        <taxon>Eukaryota</taxon>
        <taxon>Viridiplantae</taxon>
        <taxon>Streptophyta</taxon>
        <taxon>Embryophyta</taxon>
        <taxon>Tracheophyta</taxon>
        <taxon>Spermatophyta</taxon>
        <taxon>Magnoliopsida</taxon>
        <taxon>eudicotyledons</taxon>
        <taxon>Gunneridae</taxon>
        <taxon>Pentapetalae</taxon>
        <taxon>Caryophyllales</taxon>
        <taxon>Chenopodiaceae</taxon>
        <taxon>Chenopodioideae</taxon>
        <taxon>Anserineae</taxon>
        <taxon>Spinacia</taxon>
    </lineage>
</organism>
<evidence type="ECO:0000313" key="2">
    <source>
        <dbReference type="Proteomes" id="UP000813463"/>
    </source>
</evidence>
<dbReference type="SMART" id="SM00213">
    <property type="entry name" value="UBQ"/>
    <property type="match status" value="1"/>
</dbReference>
<dbReference type="Pfam" id="PF00240">
    <property type="entry name" value="ubiquitin"/>
    <property type="match status" value="1"/>
</dbReference>
<dbReference type="Proteomes" id="UP000813463">
    <property type="component" value="Chromosome 3"/>
</dbReference>
<dbReference type="RefSeq" id="XP_021842176.2">
    <property type="nucleotide sequence ID" value="XM_021986484.2"/>
</dbReference>
<dbReference type="InterPro" id="IPR000626">
    <property type="entry name" value="Ubiquitin-like_dom"/>
</dbReference>
<dbReference type="PANTHER" id="PTHR47725:SF2">
    <property type="entry name" value="UBIQUITIN-LIKE DOMAIN-CONTAINING PROTEIN"/>
    <property type="match status" value="1"/>
</dbReference>
<feature type="domain" description="Ubiquitin-like" evidence="1">
    <location>
        <begin position="1"/>
        <end position="79"/>
    </location>
</feature>
<dbReference type="RefSeq" id="XP_056694173.1">
    <property type="nucleotide sequence ID" value="XM_056838195.1"/>
</dbReference>
<dbReference type="InterPro" id="IPR029071">
    <property type="entry name" value="Ubiquitin-like_domsf"/>
</dbReference>
<dbReference type="SUPFAM" id="SSF54236">
    <property type="entry name" value="Ubiquitin-like"/>
    <property type="match status" value="1"/>
</dbReference>
<keyword evidence="2" id="KW-1185">Reference proteome</keyword>
<evidence type="ECO:0000313" key="3">
    <source>
        <dbReference type="RefSeq" id="XP_021842176.2"/>
    </source>
</evidence>
<dbReference type="GeneID" id="110782350"/>
<dbReference type="Gene3D" id="3.10.20.90">
    <property type="entry name" value="Phosphatidylinositol 3-kinase Catalytic Subunit, Chain A, domain 1"/>
    <property type="match status" value="1"/>
</dbReference>
<dbReference type="PROSITE" id="PS50053">
    <property type="entry name" value="UBIQUITIN_2"/>
    <property type="match status" value="1"/>
</dbReference>
<dbReference type="AlphaFoldDB" id="A0A9R0I3W8"/>
<proteinExistence type="predicted"/>
<sequence length="104" mass="11963">MAMYIRVKRCKTTYFIQCDPTEKILEIKQKIHGLIEQPVDNQRLILVETGDVLEDTKTLADQKVENDAVVALTLRKGDNEFEDVNIEKPSDFYQSRDSDGGSNW</sequence>
<gene>
    <name evidence="3 4" type="primary">LOC110782350</name>
</gene>
<accession>A0A9R0I3W8</accession>
<name>A0A9R0I3W8_SPIOL</name>
<dbReference type="KEGG" id="soe:110782350"/>
<dbReference type="PANTHER" id="PTHR47725">
    <property type="entry name" value="OS03G0364000 PROTEIN"/>
    <property type="match status" value="1"/>
</dbReference>
<protein>
    <recommendedName>
        <fullName evidence="1">Ubiquitin-like domain-containing protein</fullName>
    </recommendedName>
</protein>
<reference evidence="2" key="1">
    <citation type="journal article" date="2021" name="Nat. Commun.">
        <title>Genomic analyses provide insights into spinach domestication and the genetic basis of agronomic traits.</title>
        <authorList>
            <person name="Cai X."/>
            <person name="Sun X."/>
            <person name="Xu C."/>
            <person name="Sun H."/>
            <person name="Wang X."/>
            <person name="Ge C."/>
            <person name="Zhang Z."/>
            <person name="Wang Q."/>
            <person name="Fei Z."/>
            <person name="Jiao C."/>
            <person name="Wang Q."/>
        </authorList>
    </citation>
    <scope>NUCLEOTIDE SEQUENCE [LARGE SCALE GENOMIC DNA]</scope>
    <source>
        <strain evidence="2">cv. Varoflay</strain>
    </source>
</reference>
<reference evidence="3 4" key="2">
    <citation type="submission" date="2025-05" db="UniProtKB">
        <authorList>
            <consortium name="RefSeq"/>
        </authorList>
    </citation>
    <scope>IDENTIFICATION</scope>
    <source>
        <tissue evidence="3 4">Leaf</tissue>
    </source>
</reference>
<evidence type="ECO:0000259" key="1">
    <source>
        <dbReference type="PROSITE" id="PS50053"/>
    </source>
</evidence>